<gene>
    <name evidence="2" type="ORF">CWI36_0380p0020</name>
</gene>
<organism evidence="2 3">
    <name type="scientific">Hamiltosporidium magnivora</name>
    <dbReference type="NCBI Taxonomy" id="148818"/>
    <lineage>
        <taxon>Eukaryota</taxon>
        <taxon>Fungi</taxon>
        <taxon>Fungi incertae sedis</taxon>
        <taxon>Microsporidia</taxon>
        <taxon>Dubosqiidae</taxon>
        <taxon>Hamiltosporidium</taxon>
    </lineage>
</organism>
<evidence type="ECO:0000256" key="1">
    <source>
        <dbReference type="SAM" id="Phobius"/>
    </source>
</evidence>
<name>A0A4Q9LFJ3_9MICR</name>
<feature type="transmembrane region" description="Helical" evidence="1">
    <location>
        <begin position="130"/>
        <end position="151"/>
    </location>
</feature>
<keyword evidence="3" id="KW-1185">Reference proteome</keyword>
<keyword evidence="1" id="KW-1133">Transmembrane helix</keyword>
<dbReference type="EMBL" id="PITI01000380">
    <property type="protein sequence ID" value="TBU06793.1"/>
    <property type="molecule type" value="Genomic_DNA"/>
</dbReference>
<accession>A0A4Q9LFJ3</accession>
<comment type="caution">
    <text evidence="2">The sequence shown here is derived from an EMBL/GenBank/DDBJ whole genome shotgun (WGS) entry which is preliminary data.</text>
</comment>
<proteinExistence type="predicted"/>
<reference evidence="2 3" key="1">
    <citation type="submission" date="2017-12" db="EMBL/GenBank/DDBJ databases">
        <authorList>
            <person name="Pombert J.-F."/>
            <person name="Haag K.L."/>
            <person name="Ebert D."/>
        </authorList>
    </citation>
    <scope>NUCLEOTIDE SEQUENCE [LARGE SCALE GENOMIC DNA]</scope>
    <source>
        <strain evidence="2">BE-OM-2</strain>
    </source>
</reference>
<sequence length="171" mass="20184">MGSNRNSEILDLQNKEEGSIFEINGSNCIENVNKYKEPYIIDIQSGILVKPIDLLEIKTPYFLKNINENIFPKENESQKETSMILEIENHQSDKKEEIAKDNPYKGHSQGANVNITQYYVRQSTNCYSSFIYWFILFYIFVIAFLMFYLFYSLIQDFSYSPLVYNDYMDGY</sequence>
<dbReference type="Proteomes" id="UP000291404">
    <property type="component" value="Unassembled WGS sequence"/>
</dbReference>
<evidence type="ECO:0000313" key="2">
    <source>
        <dbReference type="EMBL" id="TBU06793.1"/>
    </source>
</evidence>
<keyword evidence="1" id="KW-0472">Membrane</keyword>
<dbReference type="AlphaFoldDB" id="A0A4Q9LFJ3"/>
<dbReference type="VEuPathDB" id="MicrosporidiaDB:CWI36_0380p0020"/>
<evidence type="ECO:0000313" key="3">
    <source>
        <dbReference type="Proteomes" id="UP000291404"/>
    </source>
</evidence>
<keyword evidence="1" id="KW-0812">Transmembrane</keyword>
<protein>
    <submittedName>
        <fullName evidence="2">Uncharacterized protein</fullName>
    </submittedName>
</protein>